<dbReference type="OrthoDB" id="3169698at2"/>
<dbReference type="AlphaFoldDB" id="A0A087E7J7"/>
<feature type="transmembrane region" description="Helical" evidence="2">
    <location>
        <begin position="554"/>
        <end position="578"/>
    </location>
</feature>
<keyword evidence="2" id="KW-0472">Membrane</keyword>
<reference evidence="3 4" key="1">
    <citation type="submission" date="2014-03" db="EMBL/GenBank/DDBJ databases">
        <title>Genomics of Bifidobacteria.</title>
        <authorList>
            <person name="Ventura M."/>
            <person name="Milani C."/>
            <person name="Lugli G.A."/>
        </authorList>
    </citation>
    <scope>NUCLEOTIDE SEQUENCE [LARGE SCALE GENOMIC DNA]</scope>
    <source>
        <strain evidence="3 4">LMG 11597</strain>
    </source>
</reference>
<dbReference type="STRING" id="77635.BISU_0225"/>
<organism evidence="3 4">
    <name type="scientific">Bifidobacterium subtile</name>
    <dbReference type="NCBI Taxonomy" id="77635"/>
    <lineage>
        <taxon>Bacteria</taxon>
        <taxon>Bacillati</taxon>
        <taxon>Actinomycetota</taxon>
        <taxon>Actinomycetes</taxon>
        <taxon>Bifidobacteriales</taxon>
        <taxon>Bifidobacteriaceae</taxon>
        <taxon>Bifidobacterium</taxon>
    </lineage>
</organism>
<evidence type="ECO:0000256" key="1">
    <source>
        <dbReference type="SAM" id="MobiDB-lite"/>
    </source>
</evidence>
<feature type="region of interest" description="Disordered" evidence="1">
    <location>
        <begin position="101"/>
        <end position="129"/>
    </location>
</feature>
<feature type="transmembrane region" description="Helical" evidence="2">
    <location>
        <begin position="489"/>
        <end position="506"/>
    </location>
</feature>
<feature type="transmembrane region" description="Helical" evidence="2">
    <location>
        <begin position="422"/>
        <end position="445"/>
    </location>
</feature>
<name>A0A087E7J7_9BIFI</name>
<feature type="transmembrane region" description="Helical" evidence="2">
    <location>
        <begin position="334"/>
        <end position="352"/>
    </location>
</feature>
<dbReference type="RefSeq" id="WP_024463069.1">
    <property type="nucleotide sequence ID" value="NZ_CP062939.1"/>
</dbReference>
<accession>A0A087E7J7</accession>
<dbReference type="eggNOG" id="COG5617">
    <property type="taxonomic scope" value="Bacteria"/>
</dbReference>
<keyword evidence="4" id="KW-1185">Reference proteome</keyword>
<feature type="transmembrane region" description="Helical" evidence="2">
    <location>
        <begin position="609"/>
        <end position="631"/>
    </location>
</feature>
<dbReference type="Pfam" id="PF20176">
    <property type="entry name" value="DUF6541"/>
    <property type="match status" value="1"/>
</dbReference>
<keyword evidence="2" id="KW-0812">Transmembrane</keyword>
<proteinExistence type="predicted"/>
<protein>
    <submittedName>
        <fullName evidence="3">Membrane protein</fullName>
    </submittedName>
</protein>
<feature type="transmembrane region" description="Helical" evidence="2">
    <location>
        <begin position="67"/>
        <end position="86"/>
    </location>
</feature>
<dbReference type="EMBL" id="JGZR01000006">
    <property type="protein sequence ID" value="KFJ03748.1"/>
    <property type="molecule type" value="Genomic_DNA"/>
</dbReference>
<sequence length="787" mass="85536">MELSTWPQAVPLIVAAILAIYVPGMLIVAATGRRGIVELVGLAPLVSLAIAGVGGVIAYPFGLRWEWWSYLISCVMVLIIVLSVAGRREAARLMRRGFQQPETVRGAGHERSEESEGPENPENLADPVRRNDAAAVPREDLAPMGSRRLAAQQSVMQYSVPQSSDSNRSVPRRSIPQNAEQWRREILRSCRFWLPAFAGVALAALTVALRLRRAVPSPEQVTQNYDSVFHDNVVARIMLTGQASSLHALPPIREVYPIAFQQFAALSGAAVPGAVAATAVTTTWLVFAALIWPISMLYLVRAICGRRMLSDFLAPALSAVCAGFPFLLLDWGTLYSMFAAQAIAPVLLAVLWRWCRHDWKAGKWQALSGLGWIAVGVIAVSFCHFRVVMTVALLALPLVLVWLVQAAGALRRVNVKAFRISSAVGVLAVIAVLGAGFAIFSNMYLRSNTRPISGHLNGGPALPTEDISSAIRRFALGTPIDSANVRMPVFWPIAALLIAAVAVALLAHTQESLIMATSFLLLGFVFVSCAGTHADWAKVVTALWYKDQRRLFAAWPVAAIPLICWALLWLLDLAVVALGRRSLGNGILNRSTQFGGAQSNVTGRGQASIVLRSCAVLAAVIVGLLSCVANPQADGMQRSVSRTYAFAANGSDSPMLSRDEYLLLKRLGSYVGENEQVIADPWNGSGFMLAIGRRTPYYAHLSMQWDYDHDYLARHLGEIRSDPQVCSIIQGNNLHWYLDMGGSYVPGDPQHEMFTGMHPVPDVMQPVDSQGRATLYWITGCGMGSRP</sequence>
<feature type="transmembrane region" description="Helical" evidence="2">
    <location>
        <begin position="388"/>
        <end position="410"/>
    </location>
</feature>
<evidence type="ECO:0000313" key="3">
    <source>
        <dbReference type="EMBL" id="KFJ03748.1"/>
    </source>
</evidence>
<feature type="transmembrane region" description="Helical" evidence="2">
    <location>
        <begin position="39"/>
        <end position="61"/>
    </location>
</feature>
<gene>
    <name evidence="3" type="ORF">BISU_0225</name>
</gene>
<keyword evidence="2" id="KW-1133">Transmembrane helix</keyword>
<feature type="transmembrane region" description="Helical" evidence="2">
    <location>
        <begin position="513"/>
        <end position="534"/>
    </location>
</feature>
<dbReference type="InterPro" id="IPR046671">
    <property type="entry name" value="DUF6541"/>
</dbReference>
<evidence type="ECO:0000256" key="2">
    <source>
        <dbReference type="SAM" id="Phobius"/>
    </source>
</evidence>
<feature type="transmembrane region" description="Helical" evidence="2">
    <location>
        <begin position="12"/>
        <end position="32"/>
    </location>
</feature>
<feature type="transmembrane region" description="Helical" evidence="2">
    <location>
        <begin position="312"/>
        <end position="328"/>
    </location>
</feature>
<dbReference type="Proteomes" id="UP000029055">
    <property type="component" value="Unassembled WGS sequence"/>
</dbReference>
<feature type="transmembrane region" description="Helical" evidence="2">
    <location>
        <begin position="274"/>
        <end position="300"/>
    </location>
</feature>
<evidence type="ECO:0000313" key="4">
    <source>
        <dbReference type="Proteomes" id="UP000029055"/>
    </source>
</evidence>
<comment type="caution">
    <text evidence="3">The sequence shown here is derived from an EMBL/GenBank/DDBJ whole genome shotgun (WGS) entry which is preliminary data.</text>
</comment>
<feature type="transmembrane region" description="Helical" evidence="2">
    <location>
        <begin position="192"/>
        <end position="211"/>
    </location>
</feature>
<feature type="transmembrane region" description="Helical" evidence="2">
    <location>
        <begin position="364"/>
        <end position="382"/>
    </location>
</feature>